<organism evidence="1 2">
    <name type="scientific">Vibrio sinensis</name>
    <dbReference type="NCBI Taxonomy" id="2302434"/>
    <lineage>
        <taxon>Bacteria</taxon>
        <taxon>Pseudomonadati</taxon>
        <taxon>Pseudomonadota</taxon>
        <taxon>Gammaproteobacteria</taxon>
        <taxon>Vibrionales</taxon>
        <taxon>Vibrionaceae</taxon>
        <taxon>Vibrio</taxon>
    </lineage>
</organism>
<dbReference type="Proteomes" id="UP000273252">
    <property type="component" value="Unassembled WGS sequence"/>
</dbReference>
<evidence type="ECO:0000313" key="1">
    <source>
        <dbReference type="EMBL" id="RJX68943.1"/>
    </source>
</evidence>
<keyword evidence="2" id="KW-1185">Reference proteome</keyword>
<dbReference type="InterPro" id="IPR038396">
    <property type="entry name" value="SpoIIAA-like_sf"/>
</dbReference>
<name>A0A3A6QM92_9VIBR</name>
<sequence length="126" mass="14269">MSMTKHGLSVGIERVQDDFLVVITAVGKLTHVDYEFITPVLDSALKEIDAAEVKVLVDITELRGWELRAAWDDFKLGLKHGSNFSRIAIYGHKEWQEVAAKVGGWFIAGEVRAFTDYQEAWDWVTD</sequence>
<proteinExistence type="predicted"/>
<dbReference type="InterPro" id="IPR021866">
    <property type="entry name" value="SpoIIAA-like"/>
</dbReference>
<evidence type="ECO:0000313" key="2">
    <source>
        <dbReference type="Proteomes" id="UP000273252"/>
    </source>
</evidence>
<dbReference type="AlphaFoldDB" id="A0A3A6QM92"/>
<accession>A0A3A6QM92</accession>
<comment type="caution">
    <text evidence="1">The sequence shown here is derived from an EMBL/GenBank/DDBJ whole genome shotgun (WGS) entry which is preliminary data.</text>
</comment>
<protein>
    <submittedName>
        <fullName evidence="1">STAS/SEC14 domain-containing protein</fullName>
    </submittedName>
</protein>
<dbReference type="OrthoDB" id="555504at2"/>
<dbReference type="SUPFAM" id="SSF52091">
    <property type="entry name" value="SpoIIaa-like"/>
    <property type="match status" value="1"/>
</dbReference>
<dbReference type="EMBL" id="QVMU01000017">
    <property type="protein sequence ID" value="RJX68943.1"/>
    <property type="molecule type" value="Genomic_DNA"/>
</dbReference>
<dbReference type="Pfam" id="PF11964">
    <property type="entry name" value="SpoIIAA-like"/>
    <property type="match status" value="1"/>
</dbReference>
<reference evidence="1 2" key="1">
    <citation type="submission" date="2018-08" db="EMBL/GenBank/DDBJ databases">
        <title>Vibrio isolated from the Eastern China Marginal Seas.</title>
        <authorList>
            <person name="Li Y."/>
        </authorList>
    </citation>
    <scope>NUCLEOTIDE SEQUENCE [LARGE SCALE GENOMIC DNA]</scope>
    <source>
        <strain evidence="1 2">BEI233</strain>
    </source>
</reference>
<dbReference type="Gene3D" id="3.40.50.10600">
    <property type="entry name" value="SpoIIaa-like domains"/>
    <property type="match status" value="1"/>
</dbReference>
<dbReference type="RefSeq" id="WP_120033269.1">
    <property type="nucleotide sequence ID" value="NZ_QVMU01000017.1"/>
</dbReference>
<gene>
    <name evidence="1" type="ORF">DZ860_16010</name>
</gene>
<dbReference type="InterPro" id="IPR036513">
    <property type="entry name" value="STAS_dom_sf"/>
</dbReference>